<name>A0A099FGK0_9RHOB</name>
<protein>
    <submittedName>
        <fullName evidence="2">PhnP</fullName>
    </submittedName>
</protein>
<dbReference type="SUPFAM" id="SSF56281">
    <property type="entry name" value="Metallo-hydrolase/oxidoreductase"/>
    <property type="match status" value="1"/>
</dbReference>
<reference evidence="2 3" key="1">
    <citation type="submission" date="2014-09" db="EMBL/GenBank/DDBJ databases">
        <authorList>
            <person name="McGinnis J.M."/>
            <person name="Wolfgang W.J."/>
        </authorList>
    </citation>
    <scope>NUCLEOTIDE SEQUENCE [LARGE SCALE GENOMIC DNA]</scope>
    <source>
        <strain evidence="2 3">HAMBI 3106</strain>
    </source>
</reference>
<feature type="domain" description="Metallo-beta-lactamase" evidence="1">
    <location>
        <begin position="50"/>
        <end position="237"/>
    </location>
</feature>
<dbReference type="EMBL" id="JRKS01000001">
    <property type="protein sequence ID" value="KGJ09689.1"/>
    <property type="molecule type" value="Genomic_DNA"/>
</dbReference>
<gene>
    <name evidence="2" type="ORF">IC63_00660</name>
</gene>
<dbReference type="RefSeq" id="WP_036715954.1">
    <property type="nucleotide sequence ID" value="NZ_JRKS01000001.1"/>
</dbReference>
<evidence type="ECO:0000313" key="3">
    <source>
        <dbReference type="Proteomes" id="UP000029917"/>
    </source>
</evidence>
<dbReference type="CDD" id="cd16279">
    <property type="entry name" value="metallo-hydrolase-like_MBL-fold"/>
    <property type="match status" value="1"/>
</dbReference>
<dbReference type="STRING" id="690417.IC63_00660"/>
<dbReference type="Proteomes" id="UP000029917">
    <property type="component" value="Unassembled WGS sequence"/>
</dbReference>
<dbReference type="InterPro" id="IPR036866">
    <property type="entry name" value="RibonucZ/Hydroxyglut_hydro"/>
</dbReference>
<comment type="caution">
    <text evidence="2">The sequence shown here is derived from an EMBL/GenBank/DDBJ whole genome shotgun (WGS) entry which is preliminary data.</text>
</comment>
<dbReference type="Pfam" id="PF12706">
    <property type="entry name" value="Lactamase_B_2"/>
    <property type="match status" value="1"/>
</dbReference>
<evidence type="ECO:0000259" key="1">
    <source>
        <dbReference type="Pfam" id="PF12706"/>
    </source>
</evidence>
<dbReference type="OrthoDB" id="9781189at2"/>
<evidence type="ECO:0000313" key="2">
    <source>
        <dbReference type="EMBL" id="KGJ09689.1"/>
    </source>
</evidence>
<dbReference type="InterPro" id="IPR001279">
    <property type="entry name" value="Metallo-B-lactamas"/>
</dbReference>
<dbReference type="PANTHER" id="PTHR42663">
    <property type="entry name" value="HYDROLASE C777.06C-RELATED-RELATED"/>
    <property type="match status" value="1"/>
</dbReference>
<accession>A0A099FGK0</accession>
<reference evidence="2 3" key="2">
    <citation type="submission" date="2014-10" db="EMBL/GenBank/DDBJ databases">
        <title>Paracoccus sanguinis sp. nov., isolated from clinical specimens of New York State patients.</title>
        <authorList>
            <person name="Mingle L.A."/>
            <person name="Cole J.A."/>
            <person name="Lapierre P."/>
            <person name="Musser K.A."/>
        </authorList>
    </citation>
    <scope>NUCLEOTIDE SEQUENCE [LARGE SCALE GENOMIC DNA]</scope>
    <source>
        <strain evidence="2 3">HAMBI 3106</strain>
    </source>
</reference>
<dbReference type="AlphaFoldDB" id="A0A099FGK0"/>
<organism evidence="2 3">
    <name type="scientific">Paracoccus sphaerophysae</name>
    <dbReference type="NCBI Taxonomy" id="690417"/>
    <lineage>
        <taxon>Bacteria</taxon>
        <taxon>Pseudomonadati</taxon>
        <taxon>Pseudomonadota</taxon>
        <taxon>Alphaproteobacteria</taxon>
        <taxon>Rhodobacterales</taxon>
        <taxon>Paracoccaceae</taxon>
        <taxon>Paracoccus</taxon>
    </lineage>
</organism>
<sequence length="268" mass="29000">MIRAVVLGCGSSGGVPRLGGHWGDCDPANPKNRRRRCSLLVERSSDAGTTRALIDTGPDLVPQLTDAGVGLLDGVVWTHPHADHLHGIDDLRQIVHNRRAMLPGWADAPTTEALLTRFGYVFETPPGSAYPPIVALNRIERPFLIEGRGGALRFTPFTVDHGGTPALGFRIAADEAPAPALVYLPDVLAIPDAAWPAIMDAEVFVCDALRRTPHPSHAHLALTLDWIARSRTRRGIITNMHIDLDHDAVMAETPDNVVPAFDGMEILL</sequence>
<dbReference type="PANTHER" id="PTHR42663:SF6">
    <property type="entry name" value="HYDROLASE C777.06C-RELATED"/>
    <property type="match status" value="1"/>
</dbReference>
<keyword evidence="3" id="KW-1185">Reference proteome</keyword>
<proteinExistence type="predicted"/>
<dbReference type="Gene3D" id="3.60.15.10">
    <property type="entry name" value="Ribonuclease Z/Hydroxyacylglutathione hydrolase-like"/>
    <property type="match status" value="1"/>
</dbReference>